<evidence type="ECO:0000256" key="1">
    <source>
        <dbReference type="SAM" id="MobiDB-lite"/>
    </source>
</evidence>
<accession>A0A2R5EUS3</accession>
<name>A0A2R5EUS3_9BACL</name>
<dbReference type="EMBL" id="BDQX01000311">
    <property type="protein sequence ID" value="GBG10307.1"/>
    <property type="molecule type" value="Genomic_DNA"/>
</dbReference>
<evidence type="ECO:0000313" key="3">
    <source>
        <dbReference type="EMBL" id="GBG10307.1"/>
    </source>
</evidence>
<dbReference type="GO" id="GO:0003677">
    <property type="term" value="F:DNA binding"/>
    <property type="evidence" value="ECO:0007669"/>
    <property type="project" value="InterPro"/>
</dbReference>
<dbReference type="GO" id="GO:0004803">
    <property type="term" value="F:transposase activity"/>
    <property type="evidence" value="ECO:0007669"/>
    <property type="project" value="InterPro"/>
</dbReference>
<evidence type="ECO:0000259" key="2">
    <source>
        <dbReference type="Pfam" id="PF01609"/>
    </source>
</evidence>
<comment type="caution">
    <text evidence="3">The sequence shown here is derived from an EMBL/GenBank/DDBJ whole genome shotgun (WGS) entry which is preliminary data.</text>
</comment>
<dbReference type="Pfam" id="PF01609">
    <property type="entry name" value="DDE_Tnp_1"/>
    <property type="match status" value="1"/>
</dbReference>
<dbReference type="Gene3D" id="3.90.350.10">
    <property type="entry name" value="Transposase Inhibitor Protein From Tn5, Chain A, domain 1"/>
    <property type="match status" value="1"/>
</dbReference>
<dbReference type="GO" id="GO:0006313">
    <property type="term" value="P:DNA transposition"/>
    <property type="evidence" value="ECO:0007669"/>
    <property type="project" value="InterPro"/>
</dbReference>
<sequence>IDFVIRLANHHYAEVQSERPRTGEQSSVVRDAVVILGNQPKTKMKTPLRLIEFYDDQDRFYRIATTKHDLPAEELMDVYRNRWLIELFFKWLKQHLKFAKLYSYQPDAVWNHIYLALVGYGLSYLVKRELDTTHSTWDILRLIRLYATKRWSAFLKEVHRIPNACKVTKRKTGPPKLQEATETPGVQIQQPKKRKR</sequence>
<evidence type="ECO:0000313" key="4">
    <source>
        <dbReference type="Proteomes" id="UP000245202"/>
    </source>
</evidence>
<dbReference type="PANTHER" id="PTHR33258:SF1">
    <property type="entry name" value="TRANSPOSASE INSL FOR INSERTION SEQUENCE ELEMENT IS186A-RELATED"/>
    <property type="match status" value="1"/>
</dbReference>
<dbReference type="InterPro" id="IPR002559">
    <property type="entry name" value="Transposase_11"/>
</dbReference>
<keyword evidence="4" id="KW-1185">Reference proteome</keyword>
<gene>
    <name evidence="3" type="ORF">PAT3040_05031</name>
</gene>
<dbReference type="AlphaFoldDB" id="A0A2R5EUS3"/>
<feature type="domain" description="Transposase IS4-like" evidence="2">
    <location>
        <begin position="2"/>
        <end position="118"/>
    </location>
</feature>
<feature type="non-terminal residue" evidence="3">
    <location>
        <position position="1"/>
    </location>
</feature>
<organism evidence="3 4">
    <name type="scientific">Paenibacillus agaridevorans</name>
    <dbReference type="NCBI Taxonomy" id="171404"/>
    <lineage>
        <taxon>Bacteria</taxon>
        <taxon>Bacillati</taxon>
        <taxon>Bacillota</taxon>
        <taxon>Bacilli</taxon>
        <taxon>Bacillales</taxon>
        <taxon>Paenibacillaceae</taxon>
        <taxon>Paenibacillus</taxon>
    </lineage>
</organism>
<dbReference type="RefSeq" id="WP_181376822.1">
    <property type="nucleotide sequence ID" value="NZ_BDQX01000311.1"/>
</dbReference>
<dbReference type="Proteomes" id="UP000245202">
    <property type="component" value="Unassembled WGS sequence"/>
</dbReference>
<dbReference type="SUPFAM" id="SSF53098">
    <property type="entry name" value="Ribonuclease H-like"/>
    <property type="match status" value="1"/>
</dbReference>
<feature type="compositionally biased region" description="Polar residues" evidence="1">
    <location>
        <begin position="180"/>
        <end position="190"/>
    </location>
</feature>
<proteinExistence type="predicted"/>
<reference evidence="3 4" key="1">
    <citation type="submission" date="2017-08" db="EMBL/GenBank/DDBJ databases">
        <title>Substantial Increase in Enzyme Production by Combined Drug-Resistance Mutations in Paenibacillus agaridevorans.</title>
        <authorList>
            <person name="Tanaka Y."/>
            <person name="Funane K."/>
            <person name="Hosaka T."/>
            <person name="Shiwa Y."/>
            <person name="Fujita N."/>
            <person name="Miyazaki T."/>
            <person name="Yoshikawa H."/>
            <person name="Murakami K."/>
            <person name="Kasahara K."/>
            <person name="Inaoka T."/>
            <person name="Hiraga Y."/>
            <person name="Ochi K."/>
        </authorList>
    </citation>
    <scope>NUCLEOTIDE SEQUENCE [LARGE SCALE GENOMIC DNA]</scope>
    <source>
        <strain evidence="3 4">T-3040</strain>
    </source>
</reference>
<dbReference type="PANTHER" id="PTHR33258">
    <property type="entry name" value="TRANSPOSASE INSL FOR INSERTION SEQUENCE ELEMENT IS186A-RELATED"/>
    <property type="match status" value="1"/>
</dbReference>
<protein>
    <recommendedName>
        <fullName evidence="2">Transposase IS4-like domain-containing protein</fullName>
    </recommendedName>
</protein>
<feature type="region of interest" description="Disordered" evidence="1">
    <location>
        <begin position="169"/>
        <end position="196"/>
    </location>
</feature>
<dbReference type="InterPro" id="IPR012337">
    <property type="entry name" value="RNaseH-like_sf"/>
</dbReference>